<protein>
    <submittedName>
        <fullName evidence="1">Uncharacterized protein</fullName>
    </submittedName>
</protein>
<dbReference type="Proteomes" id="UP000188603">
    <property type="component" value="Chromosome"/>
</dbReference>
<name>A0A1U9K9S3_9BACL</name>
<gene>
    <name evidence="1" type="ORF">B0W44_14500</name>
</gene>
<dbReference type="AlphaFoldDB" id="A0A1U9K9S3"/>
<accession>A0A1U9K9S3</accession>
<reference evidence="1 2" key="1">
    <citation type="journal article" date="2015" name="Int. J. Syst. Evol. Microbiol.">
        <title>Novibacillus thermophilus gen. nov., sp. nov., a Gram-staining-negative and moderately thermophilic member of the family Thermoactinomycetaceae.</title>
        <authorList>
            <person name="Yang G."/>
            <person name="Chen J."/>
            <person name="Zhou S."/>
        </authorList>
    </citation>
    <scope>NUCLEOTIDE SEQUENCE [LARGE SCALE GENOMIC DNA]</scope>
    <source>
        <strain evidence="1 2">SG-1</strain>
    </source>
</reference>
<dbReference type="STRING" id="1471761.B0W44_14500"/>
<sequence>MDQTTEDSREKDTFSAVVMNEAVAQPIRADSRIVVQTPIKLAGDSAAVVDGDGRIDALSVMNNATVQRIRGFGNIVIQIPIFIVDTFDFSRLKAEQMRSFSITNMAAVGPIEGTGNIVIQMPVLIVDDVYYDYDSAENEASASGGNLPYSSIIENIARKSVVRGERNVVIQAPVQLTPEARQLLNSSNVV</sequence>
<organism evidence="1 2">
    <name type="scientific">Novibacillus thermophilus</name>
    <dbReference type="NCBI Taxonomy" id="1471761"/>
    <lineage>
        <taxon>Bacteria</taxon>
        <taxon>Bacillati</taxon>
        <taxon>Bacillota</taxon>
        <taxon>Bacilli</taxon>
        <taxon>Bacillales</taxon>
        <taxon>Thermoactinomycetaceae</taxon>
        <taxon>Novibacillus</taxon>
    </lineage>
</organism>
<evidence type="ECO:0000313" key="1">
    <source>
        <dbReference type="EMBL" id="AQS56778.1"/>
    </source>
</evidence>
<proteinExistence type="predicted"/>
<dbReference type="KEGG" id="ntr:B0W44_14500"/>
<keyword evidence="2" id="KW-1185">Reference proteome</keyword>
<evidence type="ECO:0000313" key="2">
    <source>
        <dbReference type="Proteomes" id="UP000188603"/>
    </source>
</evidence>
<dbReference type="EMBL" id="CP019699">
    <property type="protein sequence ID" value="AQS56778.1"/>
    <property type="molecule type" value="Genomic_DNA"/>
</dbReference>
<dbReference type="RefSeq" id="WP_077720644.1">
    <property type="nucleotide sequence ID" value="NZ_CP019699.1"/>
</dbReference>